<comment type="cofactor">
    <cofactor evidence="1">
        <name>pyridoxal 5'-phosphate</name>
        <dbReference type="ChEBI" id="CHEBI:597326"/>
    </cofactor>
</comment>
<evidence type="ECO:0000256" key="1">
    <source>
        <dbReference type="ARBA" id="ARBA00001933"/>
    </source>
</evidence>
<keyword evidence="5 6" id="KW-0663">Pyridoxal phosphate</keyword>
<dbReference type="Pfam" id="PF00202">
    <property type="entry name" value="Aminotran_3"/>
    <property type="match status" value="1"/>
</dbReference>
<dbReference type="EMBL" id="JABGBO010000007">
    <property type="protein sequence ID" value="NOL49975.1"/>
    <property type="molecule type" value="Genomic_DNA"/>
</dbReference>
<dbReference type="PIRSF" id="PIRSF000521">
    <property type="entry name" value="Transaminase_4ab_Lys_Orn"/>
    <property type="match status" value="1"/>
</dbReference>
<dbReference type="InterPro" id="IPR049704">
    <property type="entry name" value="Aminotrans_3_PPA_site"/>
</dbReference>
<evidence type="ECO:0000256" key="3">
    <source>
        <dbReference type="ARBA" id="ARBA00022576"/>
    </source>
</evidence>
<evidence type="ECO:0000313" key="7">
    <source>
        <dbReference type="EMBL" id="NOL49975.1"/>
    </source>
</evidence>
<keyword evidence="4 7" id="KW-0808">Transferase</keyword>
<dbReference type="GO" id="GO:0042802">
    <property type="term" value="F:identical protein binding"/>
    <property type="evidence" value="ECO:0007669"/>
    <property type="project" value="TreeGrafter"/>
</dbReference>
<dbReference type="GO" id="GO:0008483">
    <property type="term" value="F:transaminase activity"/>
    <property type="evidence" value="ECO:0007669"/>
    <property type="project" value="UniProtKB-KW"/>
</dbReference>
<dbReference type="InterPro" id="IPR015422">
    <property type="entry name" value="PyrdxlP-dep_Trfase_small"/>
</dbReference>
<dbReference type="InterPro" id="IPR005814">
    <property type="entry name" value="Aminotrans_3"/>
</dbReference>
<name>A0A7Y4LAE7_9BURK</name>
<dbReference type="PANTHER" id="PTHR11986">
    <property type="entry name" value="AMINOTRANSFERASE CLASS III"/>
    <property type="match status" value="1"/>
</dbReference>
<evidence type="ECO:0000256" key="2">
    <source>
        <dbReference type="ARBA" id="ARBA00008954"/>
    </source>
</evidence>
<evidence type="ECO:0000256" key="5">
    <source>
        <dbReference type="ARBA" id="ARBA00022898"/>
    </source>
</evidence>
<proteinExistence type="inferred from homology"/>
<dbReference type="Proteomes" id="UP000541421">
    <property type="component" value="Unassembled WGS sequence"/>
</dbReference>
<dbReference type="AlphaFoldDB" id="A0A7Y4LAE7"/>
<comment type="caution">
    <text evidence="7">The sequence shown here is derived from an EMBL/GenBank/DDBJ whole genome shotgun (WGS) entry which is preliminary data.</text>
</comment>
<dbReference type="InterPro" id="IPR050103">
    <property type="entry name" value="Class-III_PLP-dep_AT"/>
</dbReference>
<dbReference type="RefSeq" id="WP_171588959.1">
    <property type="nucleotide sequence ID" value="NZ_JABGBO010000007.1"/>
</dbReference>
<dbReference type="CDD" id="cd00610">
    <property type="entry name" value="OAT_like"/>
    <property type="match status" value="1"/>
</dbReference>
<comment type="similarity">
    <text evidence="2 6">Belongs to the class-III pyridoxal-phosphate-dependent aminotransferase family.</text>
</comment>
<evidence type="ECO:0000256" key="6">
    <source>
        <dbReference type="RuleBase" id="RU003560"/>
    </source>
</evidence>
<organism evidence="7 8">
    <name type="scientific">Pelistega europaea</name>
    <dbReference type="NCBI Taxonomy" id="106147"/>
    <lineage>
        <taxon>Bacteria</taxon>
        <taxon>Pseudomonadati</taxon>
        <taxon>Pseudomonadota</taxon>
        <taxon>Betaproteobacteria</taxon>
        <taxon>Burkholderiales</taxon>
        <taxon>Alcaligenaceae</taxon>
        <taxon>Pelistega</taxon>
    </lineage>
</organism>
<keyword evidence="3 7" id="KW-0032">Aminotransferase</keyword>
<sequence>MNRKGISSALGLVHPITLSHGKNAEVWDDTGKRYIDFIGGIGVLNLGHCHPQIVAAIQHQASQLTHYAFNAAEHGPYKQLMARLVDFVPISGELAGMLTNCGAESTENALKVARIKTGRTGVIAFDGGFHGRTLAAVNLNGKVAPYKKGLGPLPGPVYHLPYPSPNNGVSAQDTQAALKRLIEVEVDVNNIAAVIVEPVIGEGGFLLLDKEFATYLREFCTQNGIALIFDEIQSGFGRTGTPFAFTHLGVEPDLLLLAKSIAGGMPLGAVIGKAEWMNYPPVGSLGGTYSGNPVACAAALATLDIMSGSEVWESARYYAQTIEKTHQRWMNEKITPWLGNLTGIGAMRGIEFKHAERGYGTEVVAHILKSAREKGLLLMPSGKYRHIIRLLTPITIEPQLLNEGLTIFESVLRETNQL</sequence>
<dbReference type="Gene3D" id="3.90.1150.10">
    <property type="entry name" value="Aspartate Aminotransferase, domain 1"/>
    <property type="match status" value="1"/>
</dbReference>
<keyword evidence="8" id="KW-1185">Reference proteome</keyword>
<gene>
    <name evidence="7" type="ORF">HKX40_07480</name>
</gene>
<dbReference type="PROSITE" id="PS00600">
    <property type="entry name" value="AA_TRANSFER_CLASS_3"/>
    <property type="match status" value="1"/>
</dbReference>
<reference evidence="7 8" key="1">
    <citation type="submission" date="2020-05" db="EMBL/GenBank/DDBJ databases">
        <authorList>
            <person name="Niu N."/>
        </authorList>
    </citation>
    <scope>NUCLEOTIDE SEQUENCE [LARGE SCALE GENOMIC DNA]</scope>
    <source>
        <strain evidence="7 8">LMG10982</strain>
    </source>
</reference>
<dbReference type="GO" id="GO:0030170">
    <property type="term" value="F:pyridoxal phosphate binding"/>
    <property type="evidence" value="ECO:0007669"/>
    <property type="project" value="InterPro"/>
</dbReference>
<evidence type="ECO:0000313" key="8">
    <source>
        <dbReference type="Proteomes" id="UP000541421"/>
    </source>
</evidence>
<dbReference type="InterPro" id="IPR015424">
    <property type="entry name" value="PyrdxlP-dep_Trfase"/>
</dbReference>
<dbReference type="Gene3D" id="3.40.640.10">
    <property type="entry name" value="Type I PLP-dependent aspartate aminotransferase-like (Major domain)"/>
    <property type="match status" value="1"/>
</dbReference>
<dbReference type="InterPro" id="IPR015421">
    <property type="entry name" value="PyrdxlP-dep_Trfase_major"/>
</dbReference>
<dbReference type="FunFam" id="3.40.640.10:FF:000013">
    <property type="entry name" value="4-aminobutyrate aminotransferase"/>
    <property type="match status" value="1"/>
</dbReference>
<evidence type="ECO:0000256" key="4">
    <source>
        <dbReference type="ARBA" id="ARBA00022679"/>
    </source>
</evidence>
<protein>
    <submittedName>
        <fullName evidence="7">Aspartate aminotransferase family protein</fullName>
    </submittedName>
</protein>
<accession>A0A7Y4LAE7</accession>
<dbReference type="SUPFAM" id="SSF53383">
    <property type="entry name" value="PLP-dependent transferases"/>
    <property type="match status" value="1"/>
</dbReference>